<evidence type="ECO:0000256" key="1">
    <source>
        <dbReference type="ARBA" id="ARBA00007430"/>
    </source>
</evidence>
<proteinExistence type="inferred from homology"/>
<dbReference type="EMBL" id="FOCG01000001">
    <property type="protein sequence ID" value="SEM68434.1"/>
    <property type="molecule type" value="Genomic_DNA"/>
</dbReference>
<dbReference type="Pfam" id="PF02719">
    <property type="entry name" value="Polysacc_synt_2"/>
    <property type="match status" value="1"/>
</dbReference>
<dbReference type="CDD" id="cd05237">
    <property type="entry name" value="UDP_invert_4-6DH_SDR_e"/>
    <property type="match status" value="1"/>
</dbReference>
<keyword evidence="2" id="KW-0472">Membrane</keyword>
<gene>
    <name evidence="4" type="ORF">SAMN05216180_1260</name>
</gene>
<dbReference type="InterPro" id="IPR003869">
    <property type="entry name" value="Polysac_CapD-like"/>
</dbReference>
<evidence type="ECO:0000313" key="4">
    <source>
        <dbReference type="EMBL" id="SEM68434.1"/>
    </source>
</evidence>
<sequence length="625" mass="70257">MHSHQRLISLTRIGAFDLIAVALSVWIGFRLKFGFVRTIPEFYLQNQNRYILTAFLILFGIELLLGCGSYLPSFSVADGARLLFAVACTQGVLFLLDRFLKLGIPIEVMIIQALLLVVLLLVIRLSVRLARLGNARLNGLKNRDSMERVLIYGAGEVGRYLCERLISHPKEHMHVVGFVDDNPALRGVKVQHVKVQGTAKDLPKILALTHASQLILAIEHFPREMLSSLIEDCREHHCRLKRFGSIEELANNRLDTAAINDISLEDLLRRDSVKLNQELLREFVTHRCVMITGGAGSIGSELCRQVLAMGARLLVIFDIHENGMYTLDNELREHFDPMRYRLCVGSVRDDDRLDEVMAQFHPDVLFHAAAHKHVPMMELNPKEAIKNNVFGTLRTAHAAMNNGVRRFILISTDKAVNPTNIMGASKRIAELCIQMLDHQSHTQFAAVRFGNVLGSCGSVVPLFKTQIERGGPVTVTHPDMRRYFMTIPEAVQLVLEAGAMAKGGEIFVLDMGEPVKIYDLACDMIRLSGYVPQRDIKIVFTGMRPGEKLFEELRLAEEDTDKTPSDKIYINKPVQTDEETLCEQLNILKKVLQKNGDLKPLFDAVRSMVPTFGQQTEQGSTSKEE</sequence>
<dbReference type="SUPFAM" id="SSF51735">
    <property type="entry name" value="NAD(P)-binding Rossmann-fold domains"/>
    <property type="match status" value="2"/>
</dbReference>
<keyword evidence="5" id="KW-1185">Reference proteome</keyword>
<feature type="domain" description="Polysaccharide biosynthesis protein CapD-like" evidence="3">
    <location>
        <begin position="289"/>
        <end position="572"/>
    </location>
</feature>
<dbReference type="STRING" id="474960.SAMN05216180_1260"/>
<feature type="transmembrane region" description="Helical" evidence="2">
    <location>
        <begin position="79"/>
        <end position="96"/>
    </location>
</feature>
<feature type="transmembrane region" description="Helical" evidence="2">
    <location>
        <begin position="108"/>
        <end position="127"/>
    </location>
</feature>
<reference evidence="4 5" key="1">
    <citation type="submission" date="2016-10" db="EMBL/GenBank/DDBJ databases">
        <authorList>
            <person name="de Groot N.N."/>
        </authorList>
    </citation>
    <scope>NUCLEOTIDE SEQUENCE [LARGE SCALE GENOMIC DNA]</scope>
    <source>
        <strain evidence="4 5">CGMCC 1.5070</strain>
    </source>
</reference>
<evidence type="ECO:0000313" key="5">
    <source>
        <dbReference type="Proteomes" id="UP000199158"/>
    </source>
</evidence>
<dbReference type="InterPro" id="IPR051203">
    <property type="entry name" value="Polysaccharide_Synthase-Rel"/>
</dbReference>
<accession>A0A1H8AES4</accession>
<comment type="similarity">
    <text evidence="1">Belongs to the polysaccharide synthase family.</text>
</comment>
<dbReference type="Pfam" id="PF13727">
    <property type="entry name" value="CoA_binding_3"/>
    <property type="match status" value="1"/>
</dbReference>
<dbReference type="AlphaFoldDB" id="A0A1H8AES4"/>
<organism evidence="4 5">
    <name type="scientific">Hydrogenoanaerobacterium saccharovorans</name>
    <dbReference type="NCBI Taxonomy" id="474960"/>
    <lineage>
        <taxon>Bacteria</taxon>
        <taxon>Bacillati</taxon>
        <taxon>Bacillota</taxon>
        <taxon>Clostridia</taxon>
        <taxon>Eubacteriales</taxon>
        <taxon>Oscillospiraceae</taxon>
        <taxon>Hydrogenoanaerobacterium</taxon>
    </lineage>
</organism>
<evidence type="ECO:0000259" key="3">
    <source>
        <dbReference type="Pfam" id="PF02719"/>
    </source>
</evidence>
<keyword evidence="2" id="KW-1133">Transmembrane helix</keyword>
<name>A0A1H8AES4_9FIRM</name>
<evidence type="ECO:0000256" key="2">
    <source>
        <dbReference type="SAM" id="Phobius"/>
    </source>
</evidence>
<dbReference type="Gene3D" id="3.40.50.720">
    <property type="entry name" value="NAD(P)-binding Rossmann-like Domain"/>
    <property type="match status" value="2"/>
</dbReference>
<dbReference type="PANTHER" id="PTHR43318:SF1">
    <property type="entry name" value="POLYSACCHARIDE BIOSYNTHESIS PROTEIN EPSC-RELATED"/>
    <property type="match status" value="1"/>
</dbReference>
<feature type="transmembrane region" description="Helical" evidence="2">
    <location>
        <begin position="6"/>
        <end position="29"/>
    </location>
</feature>
<feature type="transmembrane region" description="Helical" evidence="2">
    <location>
        <begin position="50"/>
        <end position="73"/>
    </location>
</feature>
<protein>
    <submittedName>
        <fullName evidence="4">NDP-sugar epimerase, includes UDP-GlcNAc-inverting 4,6-dehydratase FlaA1 and capsular polysaccharide biosynthesis protein EpsC</fullName>
    </submittedName>
</protein>
<dbReference type="PANTHER" id="PTHR43318">
    <property type="entry name" value="UDP-N-ACETYLGLUCOSAMINE 4,6-DEHYDRATASE"/>
    <property type="match status" value="1"/>
</dbReference>
<dbReference type="Proteomes" id="UP000199158">
    <property type="component" value="Unassembled WGS sequence"/>
</dbReference>
<keyword evidence="2" id="KW-0812">Transmembrane</keyword>
<dbReference type="RefSeq" id="WP_162840820.1">
    <property type="nucleotide sequence ID" value="NZ_FOCG01000001.1"/>
</dbReference>
<dbReference type="InterPro" id="IPR036291">
    <property type="entry name" value="NAD(P)-bd_dom_sf"/>
</dbReference>